<comment type="caution">
    <text evidence="1">The sequence shown here is derived from an EMBL/GenBank/DDBJ whole genome shotgun (WGS) entry which is preliminary data.</text>
</comment>
<evidence type="ECO:0000313" key="1">
    <source>
        <dbReference type="EMBL" id="KAI4588487.1"/>
    </source>
</evidence>
<gene>
    <name evidence="1" type="ORF">MJG53_002895</name>
</gene>
<sequence>MQKSPNSDIPVETLNPTRQGTGAVQMRIKNANSHHDRLSQSKSMILTDAGKVTEPISRHRRNHSQHVLKDVIPPLEQLMVEKEGYLQKAKIADGGKKLRKNWSTSWIVLSSRKIEFYKESKQQALSNMKTGNKPESVDLYGAHIEWAKEKSSRKNVFQLKLEKLMSKMKKAEKHTLRESFLRISRKICLNSNYNYYWNNNKSGRSPKWRRGLTLYPRNPYAIQTEQKKDIHKHVTDWTKASQKPKCHGINNSTRFTVTITICAASQTEGELLIDICQDLGYVQFENFQTRQKRSEERKQPALGEEIRISMEQLDKEYQYGWIIEMQRKMWNRGSRAGRWQGFTLQCNSFGESQIIGSFDNLIVQSANIIWQSIYQNYRALTSHLEEITTLSGNEFLLQSDIDFIILDWFHAIKNAIDRLPKDPSSHSRNLELFKIQRSSSTELLSHYDSDIKEQKPEHRKSLMFRLHHSASDTSDKNRVKSRLKKFITRRPSLKTLQEKGLIKDQIFGSHLHTLCERENSTVPRFVKQCIEAVEKRGLDVDGIYRVSGNLATIQKLRFIVNQEEKLNLDDSQWEDIHVVTGALKMFFRDLPEPLFPYSFFEQFVEAIKKQDNNTRIEAIKSLVQKLPPPNRDTMKVLFGHLTKKVLLLKSSEAIFVLDDTARKSKNIDRLKVTLSAIKGHSDTVHVTSIRIVARASKNLMSTHSLGIVFGPTLLRAENETGNMAVHMVYQNQIAELMLSAYDQIFS</sequence>
<organism evidence="1 2">
    <name type="scientific">Ovis ammon polii x Ovis aries</name>
    <dbReference type="NCBI Taxonomy" id="2918886"/>
    <lineage>
        <taxon>Eukaryota</taxon>
        <taxon>Metazoa</taxon>
        <taxon>Chordata</taxon>
        <taxon>Craniata</taxon>
        <taxon>Vertebrata</taxon>
        <taxon>Euteleostomi</taxon>
        <taxon>Mammalia</taxon>
        <taxon>Eutheria</taxon>
        <taxon>Laurasiatheria</taxon>
        <taxon>Artiodactyla</taxon>
        <taxon>Ruminantia</taxon>
        <taxon>Pecora</taxon>
        <taxon>Bovidae</taxon>
        <taxon>Caprinae</taxon>
        <taxon>Ovis</taxon>
    </lineage>
</organism>
<evidence type="ECO:0000313" key="2">
    <source>
        <dbReference type="Proteomes" id="UP001057279"/>
    </source>
</evidence>
<accession>A0ACB9VFP3</accession>
<dbReference type="Proteomes" id="UP001057279">
    <property type="component" value="Linkage Group LG02"/>
</dbReference>
<protein>
    <submittedName>
        <fullName evidence="1">Uncharacterized protein</fullName>
    </submittedName>
</protein>
<name>A0ACB9VFP3_9CETA</name>
<keyword evidence="2" id="KW-1185">Reference proteome</keyword>
<proteinExistence type="predicted"/>
<reference evidence="1" key="1">
    <citation type="submission" date="2022-03" db="EMBL/GenBank/DDBJ databases">
        <title>Genomic analyses of argali, domestic sheep and their hybrids provide insights into chromosomal evolution, heterosis and genetic basis of agronomic traits.</title>
        <authorList>
            <person name="Li M."/>
        </authorList>
    </citation>
    <scope>NUCLEOTIDE SEQUENCE</scope>
    <source>
        <strain evidence="1">F1 hybrid</strain>
    </source>
</reference>
<dbReference type="EMBL" id="CM043027">
    <property type="protein sequence ID" value="KAI4588487.1"/>
    <property type="molecule type" value="Genomic_DNA"/>
</dbReference>